<evidence type="ECO:0000313" key="1">
    <source>
        <dbReference type="EMBL" id="PRR74173.1"/>
    </source>
</evidence>
<gene>
    <name evidence="1" type="ORF">MOST_11520</name>
</gene>
<accession>A0A9X7J4E7</accession>
<dbReference type="Proteomes" id="UP000239430">
    <property type="component" value="Unassembled WGS sequence"/>
</dbReference>
<comment type="caution">
    <text evidence="1">The sequence shown here is derived from an EMBL/GenBank/DDBJ whole genome shotgun (WGS) entry which is preliminary data.</text>
</comment>
<protein>
    <submittedName>
        <fullName evidence="1">Uncharacterized protein</fullName>
    </submittedName>
</protein>
<dbReference type="EMBL" id="PVXL01000033">
    <property type="protein sequence ID" value="PRR74173.1"/>
    <property type="molecule type" value="Genomic_DNA"/>
</dbReference>
<reference evidence="1 2" key="1">
    <citation type="submission" date="2018-03" db="EMBL/GenBank/DDBJ databases">
        <title>Genome sequence of Moorella stamsii DSM 26217.</title>
        <authorList>
            <person name="Poehlein A."/>
            <person name="Daniel R."/>
        </authorList>
    </citation>
    <scope>NUCLEOTIDE SEQUENCE [LARGE SCALE GENOMIC DNA]</scope>
    <source>
        <strain evidence="2">DSM 26217</strain>
    </source>
</reference>
<organism evidence="1 2">
    <name type="scientific">Neomoorella stamsii</name>
    <dbReference type="NCBI Taxonomy" id="1266720"/>
    <lineage>
        <taxon>Bacteria</taxon>
        <taxon>Bacillati</taxon>
        <taxon>Bacillota</taxon>
        <taxon>Clostridia</taxon>
        <taxon>Neomoorellales</taxon>
        <taxon>Neomoorellaceae</taxon>
        <taxon>Neomoorella</taxon>
    </lineage>
</organism>
<sequence>MLQKVRVEDSVGTVLAHDLTKIVPGEFKGRRFKKGHIIQPEDIPELLQMGKEHLYVLALGPDEVHEDKPPFAWPGRQPATAITASNLVSPRKAR</sequence>
<proteinExistence type="predicted"/>
<dbReference type="AlphaFoldDB" id="A0A9X7J4E7"/>
<evidence type="ECO:0000313" key="2">
    <source>
        <dbReference type="Proteomes" id="UP000239430"/>
    </source>
</evidence>
<keyword evidence="2" id="KW-1185">Reference proteome</keyword>
<name>A0A9X7J4E7_9FIRM</name>